<comment type="caution">
    <text evidence="1">The sequence shown here is derived from an EMBL/GenBank/DDBJ whole genome shotgun (WGS) entry which is preliminary data.</text>
</comment>
<evidence type="ECO:0000313" key="1">
    <source>
        <dbReference type="EMBL" id="RMA81279.1"/>
    </source>
</evidence>
<proteinExistence type="predicted"/>
<dbReference type="GO" id="GO:0006808">
    <property type="term" value="P:regulation of nitrogen utilization"/>
    <property type="evidence" value="ECO:0007669"/>
    <property type="project" value="InterPro"/>
</dbReference>
<accession>A0A3M0ACD4</accession>
<dbReference type="EMBL" id="REFJ01000002">
    <property type="protein sequence ID" value="RMA81279.1"/>
    <property type="molecule type" value="Genomic_DNA"/>
</dbReference>
<keyword evidence="2" id="KW-1185">Reference proteome</keyword>
<dbReference type="Gene3D" id="3.30.70.120">
    <property type="match status" value="1"/>
</dbReference>
<dbReference type="OrthoDB" id="330665at2"/>
<organism evidence="1 2">
    <name type="scientific">Umboniibacter marinipuniceus</name>
    <dbReference type="NCBI Taxonomy" id="569599"/>
    <lineage>
        <taxon>Bacteria</taxon>
        <taxon>Pseudomonadati</taxon>
        <taxon>Pseudomonadota</taxon>
        <taxon>Gammaproteobacteria</taxon>
        <taxon>Cellvibrionales</taxon>
        <taxon>Cellvibrionaceae</taxon>
        <taxon>Umboniibacter</taxon>
    </lineage>
</organism>
<protein>
    <recommendedName>
        <fullName evidence="3">Nitrogen regulatory protein P-II family</fullName>
    </recommendedName>
</protein>
<reference evidence="1 2" key="1">
    <citation type="submission" date="2018-10" db="EMBL/GenBank/DDBJ databases">
        <title>Genomic Encyclopedia of Type Strains, Phase IV (KMG-IV): sequencing the most valuable type-strain genomes for metagenomic binning, comparative biology and taxonomic classification.</title>
        <authorList>
            <person name="Goeker M."/>
        </authorList>
    </citation>
    <scope>NUCLEOTIDE SEQUENCE [LARGE SCALE GENOMIC DNA]</scope>
    <source>
        <strain evidence="1 2">DSM 25080</strain>
    </source>
</reference>
<dbReference type="SUPFAM" id="SSF54913">
    <property type="entry name" value="GlnB-like"/>
    <property type="match status" value="1"/>
</dbReference>
<gene>
    <name evidence="1" type="ORF">DFR27_1088</name>
</gene>
<evidence type="ECO:0008006" key="3">
    <source>
        <dbReference type="Google" id="ProtNLM"/>
    </source>
</evidence>
<dbReference type="InterPro" id="IPR011322">
    <property type="entry name" value="N-reg_PII-like_a/b"/>
</dbReference>
<dbReference type="RefSeq" id="WP_121876428.1">
    <property type="nucleotide sequence ID" value="NZ_REFJ01000002.1"/>
</dbReference>
<dbReference type="InterPro" id="IPR015867">
    <property type="entry name" value="N-reg_PII/ATP_PRibTrfase_C"/>
</dbReference>
<dbReference type="Proteomes" id="UP000267187">
    <property type="component" value="Unassembled WGS sequence"/>
</dbReference>
<sequence length="100" mass="11500">MQANNKTLITIVTEASLENKLSKELDDFGVHGYTITDARGKGARGLRSGDWDVESNIRIEVICSELIARELMNLLQERYYDNFAMITYSHEVFVLRPEKF</sequence>
<dbReference type="AlphaFoldDB" id="A0A3M0ACD4"/>
<dbReference type="Pfam" id="PF00543">
    <property type="entry name" value="P-II"/>
    <property type="match status" value="1"/>
</dbReference>
<name>A0A3M0ACD4_9GAMM</name>
<dbReference type="InterPro" id="IPR002187">
    <property type="entry name" value="N-reg_PII"/>
</dbReference>
<dbReference type="GO" id="GO:0030234">
    <property type="term" value="F:enzyme regulator activity"/>
    <property type="evidence" value="ECO:0007669"/>
    <property type="project" value="InterPro"/>
</dbReference>
<evidence type="ECO:0000313" key="2">
    <source>
        <dbReference type="Proteomes" id="UP000267187"/>
    </source>
</evidence>